<reference evidence="1" key="1">
    <citation type="thesis" date="2020" institute="ProQuest LLC" country="789 East Eisenhower Parkway, Ann Arbor, MI, USA">
        <title>Comparative Genomics and Chromosome Evolution.</title>
        <authorList>
            <person name="Mudd A.B."/>
        </authorList>
    </citation>
    <scope>NUCLEOTIDE SEQUENCE</scope>
    <source>
        <strain evidence="1">HN-11 Male</strain>
        <tissue evidence="1">Kidney and liver</tissue>
    </source>
</reference>
<protein>
    <submittedName>
        <fullName evidence="1">Uncharacterized protein</fullName>
    </submittedName>
</protein>
<keyword evidence="2" id="KW-1185">Reference proteome</keyword>
<dbReference type="AlphaFoldDB" id="A0A8J6E7X4"/>
<evidence type="ECO:0000313" key="1">
    <source>
        <dbReference type="EMBL" id="KAG9463479.1"/>
    </source>
</evidence>
<proteinExistence type="predicted"/>
<organism evidence="1 2">
    <name type="scientific">Eleutherodactylus coqui</name>
    <name type="common">Puerto Rican coqui</name>
    <dbReference type="NCBI Taxonomy" id="57060"/>
    <lineage>
        <taxon>Eukaryota</taxon>
        <taxon>Metazoa</taxon>
        <taxon>Chordata</taxon>
        <taxon>Craniata</taxon>
        <taxon>Vertebrata</taxon>
        <taxon>Euteleostomi</taxon>
        <taxon>Amphibia</taxon>
        <taxon>Batrachia</taxon>
        <taxon>Anura</taxon>
        <taxon>Neobatrachia</taxon>
        <taxon>Hyloidea</taxon>
        <taxon>Eleutherodactylidae</taxon>
        <taxon>Eleutherodactylinae</taxon>
        <taxon>Eleutherodactylus</taxon>
        <taxon>Eleutherodactylus</taxon>
    </lineage>
</organism>
<comment type="caution">
    <text evidence="1">The sequence shown here is derived from an EMBL/GenBank/DDBJ whole genome shotgun (WGS) entry which is preliminary data.</text>
</comment>
<sequence>MRGIRLRRWSHSWTRLHCSSSPAPEPGRRGKGHWSRGSFLSCQGKKDKLESPIFCQVVNISPSCPKIPISWCMIFTKPG</sequence>
<evidence type="ECO:0000313" key="2">
    <source>
        <dbReference type="Proteomes" id="UP000770717"/>
    </source>
</evidence>
<name>A0A8J6E7X4_ELECQ</name>
<dbReference type="EMBL" id="WNTK01006688">
    <property type="protein sequence ID" value="KAG9463479.1"/>
    <property type="molecule type" value="Genomic_DNA"/>
</dbReference>
<gene>
    <name evidence="1" type="ORF">GDO78_021645</name>
</gene>
<dbReference type="Proteomes" id="UP000770717">
    <property type="component" value="Unassembled WGS sequence"/>
</dbReference>
<accession>A0A8J6E7X4</accession>